<feature type="binding site" evidence="9">
    <location>
        <position position="244"/>
    </location>
    <ligand>
        <name>ATP</name>
        <dbReference type="ChEBI" id="CHEBI:30616"/>
    </ligand>
</feature>
<comment type="caution">
    <text evidence="9">Lacks conserved residue(s) required for the propagation of feature annotation.</text>
</comment>
<accession>A0ABY2WLW2</accession>
<keyword evidence="5 9" id="KW-0067">ATP-binding</keyword>
<keyword evidence="3 9" id="KW-0436">Ligase</keyword>
<feature type="binding site" evidence="9">
    <location>
        <begin position="385"/>
        <end position="388"/>
    </location>
    <ligand>
        <name>L-glutamine</name>
        <dbReference type="ChEBI" id="CHEBI:58359"/>
    </ligand>
</feature>
<organism evidence="12 13">
    <name type="scientific">Flagellimonas algicola</name>
    <dbReference type="NCBI Taxonomy" id="2583815"/>
    <lineage>
        <taxon>Bacteria</taxon>
        <taxon>Pseudomonadati</taxon>
        <taxon>Bacteroidota</taxon>
        <taxon>Flavobacteriia</taxon>
        <taxon>Flavobacteriales</taxon>
        <taxon>Flavobacteriaceae</taxon>
        <taxon>Flagellimonas</taxon>
    </lineage>
</organism>
<feature type="active site" evidence="9">
    <location>
        <position position="512"/>
    </location>
</feature>
<feature type="binding site" evidence="9">
    <location>
        <begin position="190"/>
        <end position="195"/>
    </location>
    <ligand>
        <name>UTP</name>
        <dbReference type="ChEBI" id="CHEBI:46398"/>
    </ligand>
</feature>
<comment type="catalytic activity">
    <reaction evidence="9">
        <text>UTP + NH4(+) + ATP = CTP + ADP + phosphate + 2 H(+)</text>
        <dbReference type="Rhea" id="RHEA:16597"/>
        <dbReference type="ChEBI" id="CHEBI:15378"/>
        <dbReference type="ChEBI" id="CHEBI:28938"/>
        <dbReference type="ChEBI" id="CHEBI:30616"/>
        <dbReference type="ChEBI" id="CHEBI:37563"/>
        <dbReference type="ChEBI" id="CHEBI:43474"/>
        <dbReference type="ChEBI" id="CHEBI:46398"/>
        <dbReference type="ChEBI" id="CHEBI:456216"/>
    </reaction>
</comment>
<dbReference type="Pfam" id="PF00117">
    <property type="entry name" value="GATase"/>
    <property type="match status" value="1"/>
</dbReference>
<dbReference type="NCBIfam" id="TIGR00337">
    <property type="entry name" value="PyrG"/>
    <property type="match status" value="1"/>
</dbReference>
<feature type="region of interest" description="Amidoligase domain" evidence="9">
    <location>
        <begin position="1"/>
        <end position="269"/>
    </location>
</feature>
<dbReference type="InterPro" id="IPR029062">
    <property type="entry name" value="Class_I_gatase-like"/>
</dbReference>
<dbReference type="PANTHER" id="PTHR11550:SF0">
    <property type="entry name" value="CTP SYNTHASE-RELATED"/>
    <property type="match status" value="1"/>
</dbReference>
<feature type="binding site" evidence="9">
    <location>
        <position position="226"/>
    </location>
    <ligand>
        <name>UTP</name>
        <dbReference type="ChEBI" id="CHEBI:46398"/>
    </ligand>
</feature>
<dbReference type="CDD" id="cd03113">
    <property type="entry name" value="CTPS_N"/>
    <property type="match status" value="1"/>
</dbReference>
<dbReference type="Pfam" id="PF06418">
    <property type="entry name" value="CTP_synth_N"/>
    <property type="match status" value="1"/>
</dbReference>
<evidence type="ECO:0000259" key="10">
    <source>
        <dbReference type="Pfam" id="PF00117"/>
    </source>
</evidence>
<comment type="catalytic activity">
    <reaction evidence="8 9">
        <text>UTP + L-glutamine + ATP + H2O = CTP + L-glutamate + ADP + phosphate + 2 H(+)</text>
        <dbReference type="Rhea" id="RHEA:26426"/>
        <dbReference type="ChEBI" id="CHEBI:15377"/>
        <dbReference type="ChEBI" id="CHEBI:15378"/>
        <dbReference type="ChEBI" id="CHEBI:29985"/>
        <dbReference type="ChEBI" id="CHEBI:30616"/>
        <dbReference type="ChEBI" id="CHEBI:37563"/>
        <dbReference type="ChEBI" id="CHEBI:43474"/>
        <dbReference type="ChEBI" id="CHEBI:46398"/>
        <dbReference type="ChEBI" id="CHEBI:58359"/>
        <dbReference type="ChEBI" id="CHEBI:456216"/>
        <dbReference type="EC" id="6.3.4.2"/>
    </reaction>
</comment>
<evidence type="ECO:0000256" key="3">
    <source>
        <dbReference type="ARBA" id="ARBA00022598"/>
    </source>
</evidence>
<evidence type="ECO:0000256" key="6">
    <source>
        <dbReference type="ARBA" id="ARBA00022962"/>
    </source>
</evidence>
<feature type="active site" description="Nucleophile; for glutamine hydrolysis" evidence="9">
    <location>
        <position position="384"/>
    </location>
</feature>
<dbReference type="PANTHER" id="PTHR11550">
    <property type="entry name" value="CTP SYNTHASE"/>
    <property type="match status" value="1"/>
</dbReference>
<evidence type="ECO:0000256" key="1">
    <source>
        <dbReference type="ARBA" id="ARBA00005171"/>
    </source>
</evidence>
<evidence type="ECO:0000313" key="12">
    <source>
        <dbReference type="EMBL" id="TMU55993.1"/>
    </source>
</evidence>
<dbReference type="EC" id="6.3.4.2" evidence="9"/>
<feature type="binding site" evidence="9">
    <location>
        <position position="56"/>
    </location>
    <ligand>
        <name>L-glutamine</name>
        <dbReference type="ChEBI" id="CHEBI:58359"/>
    </ligand>
</feature>
<protein>
    <recommendedName>
        <fullName evidence="9">CTP synthase</fullName>
        <ecNumber evidence="9">6.3.4.2</ecNumber>
    </recommendedName>
    <alternativeName>
        <fullName evidence="9">Cytidine 5'-triphosphate synthase</fullName>
    </alternativeName>
    <alternativeName>
        <fullName evidence="9">Cytidine triphosphate synthetase</fullName>
        <shortName evidence="9">CTP synthetase</shortName>
        <shortName evidence="9">CTPS</shortName>
    </alternativeName>
    <alternativeName>
        <fullName evidence="9">UTP--ammonia ligase</fullName>
    </alternativeName>
</protein>
<keyword evidence="9" id="KW-0460">Magnesium</keyword>
<dbReference type="EMBL" id="VCNI01000001">
    <property type="protein sequence ID" value="TMU55993.1"/>
    <property type="molecule type" value="Genomic_DNA"/>
</dbReference>
<dbReference type="CDD" id="cd01746">
    <property type="entry name" value="GATase1_CTP_Synthase"/>
    <property type="match status" value="1"/>
</dbReference>
<feature type="binding site" evidence="9">
    <location>
        <position position="465"/>
    </location>
    <ligand>
        <name>L-glutamine</name>
        <dbReference type="ChEBI" id="CHEBI:58359"/>
    </ligand>
</feature>
<comment type="pathway">
    <text evidence="1 9">Pyrimidine metabolism; CTP biosynthesis via de novo pathway; CTP from UDP: step 2/2.</text>
</comment>
<evidence type="ECO:0000256" key="9">
    <source>
        <dbReference type="HAMAP-Rule" id="MF_01227"/>
    </source>
</evidence>
<name>A0ABY2WLW2_9FLAO</name>
<feature type="binding site" evidence="9">
    <location>
        <position position="73"/>
    </location>
    <ligand>
        <name>Mg(2+)</name>
        <dbReference type="ChEBI" id="CHEBI:18420"/>
    </ligand>
</feature>
<feature type="binding site" evidence="9">
    <location>
        <begin position="150"/>
        <end position="152"/>
    </location>
    <ligand>
        <name>CTP</name>
        <dbReference type="ChEBI" id="CHEBI:37563"/>
        <note>allosteric inhibitor</note>
    </ligand>
</feature>
<evidence type="ECO:0000256" key="5">
    <source>
        <dbReference type="ARBA" id="ARBA00022840"/>
    </source>
</evidence>
<dbReference type="HAMAP" id="MF_01227">
    <property type="entry name" value="PyrG"/>
    <property type="match status" value="1"/>
</dbReference>
<comment type="similarity">
    <text evidence="2 9">Belongs to the CTP synthase family.</text>
</comment>
<comment type="caution">
    <text evidence="12">The sequence shown here is derived from an EMBL/GenBank/DDBJ whole genome shotgun (WGS) entry which is preliminary data.</text>
</comment>
<keyword evidence="6 9" id="KW-0315">Glutamine amidotransferase</keyword>
<dbReference type="NCBIfam" id="NF003792">
    <property type="entry name" value="PRK05380.1"/>
    <property type="match status" value="1"/>
</dbReference>
<evidence type="ECO:0000256" key="2">
    <source>
        <dbReference type="ARBA" id="ARBA00007533"/>
    </source>
</evidence>
<keyword evidence="4 9" id="KW-0547">Nucleotide-binding</keyword>
<evidence type="ECO:0000313" key="13">
    <source>
        <dbReference type="Proteomes" id="UP000751614"/>
    </source>
</evidence>
<gene>
    <name evidence="9" type="primary">pyrG</name>
    <name evidence="12" type="ORF">FGG15_00160</name>
</gene>
<feature type="binding site" evidence="9">
    <location>
        <position position="15"/>
    </location>
    <ligand>
        <name>CTP</name>
        <dbReference type="ChEBI" id="CHEBI:37563"/>
        <note>allosteric inhibitor</note>
    </ligand>
</feature>
<proteinExistence type="inferred from homology"/>
<feature type="domain" description="CTP synthase N-terminal" evidence="11">
    <location>
        <begin position="5"/>
        <end position="269"/>
    </location>
</feature>
<dbReference type="InterPro" id="IPR033828">
    <property type="entry name" value="GATase1_CTP_Synthase"/>
</dbReference>
<comment type="function">
    <text evidence="9">Catalyzes the ATP-dependent amination of UTP to CTP with either L-glutamine or ammonia as the source of nitrogen. Regulates intracellular CTP levels through interactions with the four ribonucleotide triphosphates.</text>
</comment>
<reference evidence="12 13" key="1">
    <citation type="submission" date="2019-05" db="EMBL/GenBank/DDBJ databases">
        <title>Flagellimonas sp. AsT0115, sp. nov., isolated from a marine red algae, Asparagopsis taxiformis.</title>
        <authorList>
            <person name="Kim J."/>
            <person name="Jeong S.E."/>
            <person name="Jeon C.O."/>
        </authorList>
    </citation>
    <scope>NUCLEOTIDE SEQUENCE [LARGE SCALE GENOMIC DNA]</scope>
    <source>
        <strain evidence="12 13">AsT0115</strain>
    </source>
</reference>
<feature type="domain" description="Glutamine amidotransferase" evidence="10">
    <location>
        <begin position="305"/>
        <end position="529"/>
    </location>
</feature>
<evidence type="ECO:0000259" key="11">
    <source>
        <dbReference type="Pfam" id="PF06418"/>
    </source>
</evidence>
<dbReference type="RefSeq" id="WP_138831972.1">
    <property type="nucleotide sequence ID" value="NZ_VCNI01000001.1"/>
</dbReference>
<dbReference type="PROSITE" id="PS51273">
    <property type="entry name" value="GATASE_TYPE_1"/>
    <property type="match status" value="1"/>
</dbReference>
<comment type="miscellaneous">
    <text evidence="9">CTPSs have evolved a hybrid strategy for distinguishing between UTP and CTP. The overlapping regions of the product feedback inhibitory and substrate sites recognize a common feature in both compounds, the triphosphate moiety. To differentiate isosteric substrate and product pyrimidine rings, an additional pocket far from the expected kinase/ligase catalytic site, specifically recognizes the cytosine and ribose portions of the product inhibitor.</text>
</comment>
<comment type="activity regulation">
    <text evidence="9">Allosterically activated by GTP, when glutamine is the substrate; GTP has no effect on the reaction when ammonia is the substrate. The allosteric effector GTP functions by stabilizing the protein conformation that binds the tetrahedral intermediate(s) formed during glutamine hydrolysis. Inhibited by the product CTP, via allosteric rather than competitive inhibition.</text>
</comment>
<dbReference type="InterPro" id="IPR004468">
    <property type="entry name" value="CTP_synthase"/>
</dbReference>
<evidence type="ECO:0000256" key="8">
    <source>
        <dbReference type="ARBA" id="ARBA00047781"/>
    </source>
</evidence>
<sequence length="544" mass="60372">MSQTKYIFVTGGVTSSLGKGIIAASLAKLLQARGYRTTIQKLDPYINVDPGTLNPYEHGECYVTDDGAETDLDLGHYERFLNVRTSQANNVTTGRIYQSVIEKERKGEFLGKTVQVVPHITNEIKERIQILGNSGDYDIVITEIGGTVGDIESLPYIEAVRQLLWDLGDNNGIVVHLTLVPFLSAAGELKTKPTQHSVKTLMESGIKADILVCRTEHHISDDIKRKLALFCNVKQEAVIQSIDASTIYDVPMLMREEGLDKVALEKLALPNDVEPELGQWKQFLQKHKNPKHQVTIGLIGKYVELQDSYKSILESFIHAGAANEVKVVVRSIHSEHLSANDVDKRLMGLDGILVAPGFGERGIEGKIKAVQYARENSIPFLGICLGMQMAVIEFARNVLGYDKANSTEMNPATPDPVINLMEEQKKVTNMGGTMRLGAWDCDLQEGSLVHEVYGETEIAERHRHRFEFNNDYKSQLDEAGLKATGYNPKTGLVEVIEIPAHPWFIGVQYHPEYKSTVANPHPLFVGFVKAVLAQKQQQTNASLA</sequence>
<feature type="binding site" evidence="9">
    <location>
        <begin position="16"/>
        <end position="21"/>
    </location>
    <ligand>
        <name>ATP</name>
        <dbReference type="ChEBI" id="CHEBI:30616"/>
    </ligand>
</feature>
<feature type="binding site" evidence="9">
    <location>
        <position position="143"/>
    </location>
    <ligand>
        <name>Mg(2+)</name>
        <dbReference type="ChEBI" id="CHEBI:18420"/>
    </ligand>
</feature>
<dbReference type="InterPro" id="IPR017456">
    <property type="entry name" value="CTP_synthase_N"/>
</dbReference>
<dbReference type="InterPro" id="IPR017926">
    <property type="entry name" value="GATASE"/>
</dbReference>
<dbReference type="InterPro" id="IPR027417">
    <property type="entry name" value="P-loop_NTPase"/>
</dbReference>
<feature type="binding site" evidence="9">
    <location>
        <position position="73"/>
    </location>
    <ligand>
        <name>ATP</name>
        <dbReference type="ChEBI" id="CHEBI:30616"/>
    </ligand>
</feature>
<feature type="binding site" evidence="9">
    <location>
        <position position="357"/>
    </location>
    <ligand>
        <name>L-glutamine</name>
        <dbReference type="ChEBI" id="CHEBI:58359"/>
    </ligand>
</feature>
<feature type="active site" evidence="9">
    <location>
        <position position="510"/>
    </location>
</feature>
<feature type="binding site" evidence="9">
    <location>
        <position position="15"/>
    </location>
    <ligand>
        <name>UTP</name>
        <dbReference type="ChEBI" id="CHEBI:46398"/>
    </ligand>
</feature>
<feature type="binding site" evidence="9">
    <location>
        <position position="226"/>
    </location>
    <ligand>
        <name>CTP</name>
        <dbReference type="ChEBI" id="CHEBI:37563"/>
        <note>allosteric inhibitor</note>
    </ligand>
</feature>
<keyword evidence="9" id="KW-0479">Metal-binding</keyword>
<evidence type="ECO:0000256" key="4">
    <source>
        <dbReference type="ARBA" id="ARBA00022741"/>
    </source>
</evidence>
<dbReference type="SUPFAM" id="SSF52317">
    <property type="entry name" value="Class I glutamine amidotransferase-like"/>
    <property type="match status" value="1"/>
</dbReference>
<dbReference type="GO" id="GO:0003883">
    <property type="term" value="F:CTP synthase activity"/>
    <property type="evidence" value="ECO:0007669"/>
    <property type="project" value="UniProtKB-EC"/>
</dbReference>
<dbReference type="Proteomes" id="UP000751614">
    <property type="component" value="Unassembled WGS sequence"/>
</dbReference>
<comment type="catalytic activity">
    <reaction evidence="9">
        <text>L-glutamine + H2O = L-glutamate + NH4(+)</text>
        <dbReference type="Rhea" id="RHEA:15889"/>
        <dbReference type="ChEBI" id="CHEBI:15377"/>
        <dbReference type="ChEBI" id="CHEBI:28938"/>
        <dbReference type="ChEBI" id="CHEBI:29985"/>
        <dbReference type="ChEBI" id="CHEBI:58359"/>
    </reaction>
</comment>
<feature type="binding site" evidence="9">
    <location>
        <position position="408"/>
    </location>
    <ligand>
        <name>L-glutamine</name>
        <dbReference type="ChEBI" id="CHEBI:58359"/>
    </ligand>
</feature>
<comment type="subunit">
    <text evidence="9">Homotetramer.</text>
</comment>
<keyword evidence="13" id="KW-1185">Reference proteome</keyword>
<evidence type="ECO:0000256" key="7">
    <source>
        <dbReference type="ARBA" id="ARBA00022975"/>
    </source>
</evidence>
<dbReference type="Gene3D" id="3.40.50.880">
    <property type="match status" value="1"/>
</dbReference>
<dbReference type="SUPFAM" id="SSF52540">
    <property type="entry name" value="P-loop containing nucleoside triphosphate hydrolases"/>
    <property type="match status" value="1"/>
</dbReference>
<feature type="binding site" evidence="9">
    <location>
        <begin position="190"/>
        <end position="195"/>
    </location>
    <ligand>
        <name>CTP</name>
        <dbReference type="ChEBI" id="CHEBI:37563"/>
        <note>allosteric inhibitor</note>
    </ligand>
</feature>
<keyword evidence="7 9" id="KW-0665">Pyrimidine biosynthesis</keyword>
<dbReference type="Gene3D" id="3.40.50.300">
    <property type="entry name" value="P-loop containing nucleotide triphosphate hydrolases"/>
    <property type="match status" value="1"/>
</dbReference>